<keyword evidence="5" id="KW-1185">Reference proteome</keyword>
<evidence type="ECO:0000313" key="5">
    <source>
        <dbReference type="Proteomes" id="UP000504617"/>
    </source>
</evidence>
<sequence length="672" mass="71703">MATWASSSLNPVAQMPPLDAEGVGAAEGEQEGPGEGPSGRRGRKKKKKNYHRHLKPPYTYLAMIALVIQAAPERKLTLSQVRRKILKDPSKPKAKGNFWTVDVDLIPPETLKLQNTAVSRQGETAFAVDLGPFIYHGWSPKGPQPPLNGPAPEGSGFPSGAGGHQSSPFSIEALLHDFQGVGLSGKVGAESGPPRSPTAASEVWGTVPIFQVSSGAPVLPWRAPGPLPGLRSLSSSSSTASLSSLSANEEPKKGAGTPILAKRPRILHLAPETSDSDSREGTPPPAAPFWEQLPTSYTPCVAPNVVVPPQRQAVSFSPNPAFPSYSPLPFPHPAYWELMPRPSLSPLSSSGVDLGLEDAMPPNKTVYDVWVTNPMDIVPPAFPQITGRIRTFFPFFKDNYQGWKDSIRHNLSANDCFRMVLKDPSKPKGKGNYWTVDVERIPPEALKLQNTAISRQEEVAFAPDLTPFVLQGLPYVPPGGAPDPQAPLPPEALPVKEEKPPEPPCRKPFTISSLLEPPREDGRNAKPGSPSPDGVSANCVRPPLGEGGQGAPCPPASPPQPPPACCTDYFQTPPWHNHGTSSPAGGPSLPMPTFLTIPASLSLPCCTLGPAAYASPPYWSLVTAPYPPPPYPGLPSVPLDVQQAGRVPDASWLAPLPWVVPFQPLPPPHNPF</sequence>
<keyword evidence="1 2" id="KW-0238">DNA-binding</keyword>
<dbReference type="Proteomes" id="UP000504617">
    <property type="component" value="Unplaced"/>
</dbReference>
<feature type="compositionally biased region" description="Basic and acidic residues" evidence="3">
    <location>
        <begin position="494"/>
        <end position="505"/>
    </location>
</feature>
<dbReference type="GO" id="GO:0032444">
    <property type="term" value="C:activin responsive factor complex"/>
    <property type="evidence" value="ECO:0007669"/>
    <property type="project" value="TreeGrafter"/>
</dbReference>
<evidence type="ECO:0000256" key="3">
    <source>
        <dbReference type="SAM" id="MobiDB-lite"/>
    </source>
</evidence>
<evidence type="ECO:0000259" key="4">
    <source>
        <dbReference type="PROSITE" id="PS50039"/>
    </source>
</evidence>
<comment type="subcellular location">
    <subcellularLocation>
        <location evidence="2">Nucleus</location>
    </subcellularLocation>
</comment>
<feature type="region of interest" description="Disordered" evidence="3">
    <location>
        <begin position="476"/>
        <end position="565"/>
    </location>
</feature>
<dbReference type="PANTHER" id="PTHR47316:SF1">
    <property type="entry name" value="FORKHEAD BOX PROTEIN H1"/>
    <property type="match status" value="1"/>
</dbReference>
<dbReference type="OrthoDB" id="5954824at2759"/>
<dbReference type="InterPro" id="IPR052327">
    <property type="entry name" value="Activin_resp_transcr_regulator"/>
</dbReference>
<feature type="compositionally biased region" description="Pro residues" evidence="3">
    <location>
        <begin position="552"/>
        <end position="564"/>
    </location>
</feature>
<evidence type="ECO:0000256" key="1">
    <source>
        <dbReference type="ARBA" id="ARBA00023125"/>
    </source>
</evidence>
<dbReference type="KEGG" id="tsr:106550829"/>
<dbReference type="SUPFAM" id="SSF46785">
    <property type="entry name" value="Winged helix' DNA-binding domain"/>
    <property type="match status" value="2"/>
</dbReference>
<feature type="region of interest" description="Disordered" evidence="3">
    <location>
        <begin position="1"/>
        <end position="51"/>
    </location>
</feature>
<evidence type="ECO:0000256" key="2">
    <source>
        <dbReference type="PROSITE-ProRule" id="PRU00089"/>
    </source>
</evidence>
<dbReference type="InterPro" id="IPR001766">
    <property type="entry name" value="Fork_head_dom"/>
</dbReference>
<feature type="DNA-binding region" description="Fork-head" evidence="2">
    <location>
        <begin position="384"/>
        <end position="458"/>
    </location>
</feature>
<feature type="DNA-binding region" description="Fork-head" evidence="2">
    <location>
        <begin position="55"/>
        <end position="99"/>
    </location>
</feature>
<dbReference type="GO" id="GO:0007179">
    <property type="term" value="P:transforming growth factor beta receptor signaling pathway"/>
    <property type="evidence" value="ECO:0007669"/>
    <property type="project" value="TreeGrafter"/>
</dbReference>
<feature type="compositionally biased region" description="Basic residues" evidence="3">
    <location>
        <begin position="40"/>
        <end position="51"/>
    </location>
</feature>
<dbReference type="InterPro" id="IPR036388">
    <property type="entry name" value="WH-like_DNA-bd_sf"/>
</dbReference>
<proteinExistence type="predicted"/>
<name>A0A6I9YJB6_9SAUR</name>
<feature type="domain" description="Fork-head" evidence="4">
    <location>
        <begin position="55"/>
        <end position="99"/>
    </location>
</feature>
<dbReference type="InterPro" id="IPR030456">
    <property type="entry name" value="TF_fork_head_CS_2"/>
</dbReference>
<dbReference type="PANTHER" id="PTHR47316">
    <property type="entry name" value="FORKHEAD BOX PROTEIN H1"/>
    <property type="match status" value="1"/>
</dbReference>
<dbReference type="InterPro" id="IPR036390">
    <property type="entry name" value="WH_DNA-bd_sf"/>
</dbReference>
<dbReference type="PROSITE" id="PS50039">
    <property type="entry name" value="FORK_HEAD_3"/>
    <property type="match status" value="2"/>
</dbReference>
<dbReference type="Pfam" id="PF00250">
    <property type="entry name" value="Forkhead"/>
    <property type="match status" value="1"/>
</dbReference>
<keyword evidence="2" id="KW-0539">Nucleus</keyword>
<dbReference type="RefSeq" id="XP_013924286.1">
    <property type="nucleotide sequence ID" value="XM_014068811.1"/>
</dbReference>
<feature type="domain" description="Fork-head" evidence="4">
    <location>
        <begin position="384"/>
        <end position="458"/>
    </location>
</feature>
<feature type="region of interest" description="Disordered" evidence="3">
    <location>
        <begin position="139"/>
        <end position="166"/>
    </location>
</feature>
<gene>
    <name evidence="6" type="primary">LOC106550829</name>
</gene>
<dbReference type="AlphaFoldDB" id="A0A6I9YJB6"/>
<dbReference type="Gene3D" id="1.10.10.10">
    <property type="entry name" value="Winged helix-like DNA-binding domain superfamily/Winged helix DNA-binding domain"/>
    <property type="match status" value="2"/>
</dbReference>
<organism evidence="5 6">
    <name type="scientific">Thamnophis sirtalis</name>
    <dbReference type="NCBI Taxonomy" id="35019"/>
    <lineage>
        <taxon>Eukaryota</taxon>
        <taxon>Metazoa</taxon>
        <taxon>Chordata</taxon>
        <taxon>Craniata</taxon>
        <taxon>Vertebrata</taxon>
        <taxon>Euteleostomi</taxon>
        <taxon>Lepidosauria</taxon>
        <taxon>Squamata</taxon>
        <taxon>Bifurcata</taxon>
        <taxon>Unidentata</taxon>
        <taxon>Episquamata</taxon>
        <taxon>Toxicofera</taxon>
        <taxon>Serpentes</taxon>
        <taxon>Colubroidea</taxon>
        <taxon>Colubridae</taxon>
        <taxon>Natricinae</taxon>
        <taxon>Thamnophis</taxon>
    </lineage>
</organism>
<feature type="compositionally biased region" description="Polar residues" evidence="3">
    <location>
        <begin position="1"/>
        <end position="11"/>
    </location>
</feature>
<evidence type="ECO:0000313" key="6">
    <source>
        <dbReference type="RefSeq" id="XP_013924286.1"/>
    </source>
</evidence>
<reference evidence="6" key="1">
    <citation type="submission" date="2025-08" db="UniProtKB">
        <authorList>
            <consortium name="RefSeq"/>
        </authorList>
    </citation>
    <scope>IDENTIFICATION</scope>
    <source>
        <tissue evidence="6">Skeletal muscle</tissue>
    </source>
</reference>
<dbReference type="GeneID" id="106550829"/>
<feature type="compositionally biased region" description="Pro residues" evidence="3">
    <location>
        <begin position="476"/>
        <end position="492"/>
    </location>
</feature>
<accession>A0A6I9YJB6</accession>
<feature type="region of interest" description="Disordered" evidence="3">
    <location>
        <begin position="242"/>
        <end position="290"/>
    </location>
</feature>
<dbReference type="GO" id="GO:0001228">
    <property type="term" value="F:DNA-binding transcription activator activity, RNA polymerase II-specific"/>
    <property type="evidence" value="ECO:0007669"/>
    <property type="project" value="TreeGrafter"/>
</dbReference>
<dbReference type="PROSITE" id="PS00658">
    <property type="entry name" value="FORK_HEAD_2"/>
    <property type="match status" value="1"/>
</dbReference>
<protein>
    <submittedName>
        <fullName evidence="6">Forkhead box protein H1-like</fullName>
    </submittedName>
</protein>
<dbReference type="GO" id="GO:0000976">
    <property type="term" value="F:transcription cis-regulatory region binding"/>
    <property type="evidence" value="ECO:0007669"/>
    <property type="project" value="TreeGrafter"/>
</dbReference>
<dbReference type="SMART" id="SM00339">
    <property type="entry name" value="FH"/>
    <property type="match status" value="2"/>
</dbReference>